<evidence type="ECO:0000313" key="4">
    <source>
        <dbReference type="Proteomes" id="UP000217473"/>
    </source>
</evidence>
<protein>
    <submittedName>
        <fullName evidence="3">Uncharacterized protein</fullName>
    </submittedName>
</protein>
<dbReference type="Gene3D" id="2.60.40.3400">
    <property type="match status" value="1"/>
</dbReference>
<feature type="compositionally biased region" description="Polar residues" evidence="2">
    <location>
        <begin position="122"/>
        <end position="135"/>
    </location>
</feature>
<dbReference type="EMBL" id="MWUR01000029">
    <property type="protein sequence ID" value="PCF45943.1"/>
    <property type="molecule type" value="Genomic_DNA"/>
</dbReference>
<sequence length="645" mass="69711">MKLYKSGKSWVKASIREFQFLKALGLSFLSHDIVKNEEGEVTVAFGEKIKQHAIRTTAIAGGMFTVNMLHDQQAFAASDAPLTSEISTKSQTVGDQTSITIEKSTSGDSQSQQGVESERNVNSETTRVSTHQTDVASSESTSRLSASQSASMSTSDSKSASTSESDSKSVSVSASTSASNAAKAESESNQSNQDETSQSAGSKSVSKSTEKDTKVVSQQHQASAVVQNISSTSIDSRTNYRNDSLSQIKDEAKNESLTQSPFSATQSPDSAVQRVNIQPRSAQGYSGFRAAGDSTGNNNVVRRNHSYLHELLPVTEKFNTSKVFVNKGYISKGIYKGSYDIYSKTVVYSDGKQMDIFNLITQDNPNTPQHEKPAWIGSDKRYIYNVWDVNNDRGKLQLGDGFGKPTVYQGVWGNPKNEWVVGKSKKTLSGDATRGYYWEKGALTKTHSENAYGIAVWIQVPIKNPKGNLSWRFHPNGQQDGRFGAQHFDYFETVYLSGNDPYYEWIKSPQGSASLSQSTSKVQASESRSRSIVQSIEDSRSQSISDSESTVKSKSLSTYNSQSLSTSKSIADSKAASTAKSKSISTSQSIADSKAASTAKSRSISTSESLSTAKSKSISTSESLSTAKSKSISTSESLSTAKSKS</sequence>
<feature type="compositionally biased region" description="Polar residues" evidence="2">
    <location>
        <begin position="255"/>
        <end position="271"/>
    </location>
</feature>
<feature type="region of interest" description="Disordered" evidence="2">
    <location>
        <begin position="512"/>
        <end position="556"/>
    </location>
</feature>
<feature type="compositionally biased region" description="Low complexity" evidence="2">
    <location>
        <begin position="136"/>
        <end position="207"/>
    </location>
</feature>
<accession>A0AAX0QR95</accession>
<feature type="compositionally biased region" description="Low complexity" evidence="2">
    <location>
        <begin position="570"/>
        <end position="594"/>
    </location>
</feature>
<feature type="compositionally biased region" description="Low complexity" evidence="2">
    <location>
        <begin position="603"/>
        <end position="645"/>
    </location>
</feature>
<name>A0AAX0QR95_9STAP</name>
<proteinExistence type="predicted"/>
<feature type="non-terminal residue" evidence="3">
    <location>
        <position position="645"/>
    </location>
</feature>
<feature type="compositionally biased region" description="Polar residues" evidence="2">
    <location>
        <begin position="84"/>
        <end position="115"/>
    </location>
</feature>
<comment type="caution">
    <text evidence="3">The sequence shown here is derived from an EMBL/GenBank/DDBJ whole genome shotgun (WGS) entry which is preliminary data.</text>
</comment>
<feature type="compositionally biased region" description="Polar residues" evidence="2">
    <location>
        <begin position="512"/>
        <end position="533"/>
    </location>
</feature>
<evidence type="ECO:0000256" key="2">
    <source>
        <dbReference type="SAM" id="MobiDB-lite"/>
    </source>
</evidence>
<feature type="region of interest" description="Disordered" evidence="2">
    <location>
        <begin position="252"/>
        <end position="271"/>
    </location>
</feature>
<reference evidence="3 4" key="1">
    <citation type="journal article" date="2017" name="PLoS ONE">
        <title>Development of a real-time PCR for detection of Staphylococcus pseudintermedius using a novel automated comparison of whole-genome sequences.</title>
        <authorList>
            <person name="Verstappen K.M."/>
            <person name="Huijbregts L."/>
            <person name="Spaninks M."/>
            <person name="Wagenaar J.A."/>
            <person name="Fluit A.C."/>
            <person name="Duim B."/>
        </authorList>
    </citation>
    <scope>NUCLEOTIDE SEQUENCE [LARGE SCALE GENOMIC DNA]</scope>
    <source>
        <strain evidence="3 4">15S02591-1</strain>
    </source>
</reference>
<feature type="region of interest" description="Disordered" evidence="2">
    <location>
        <begin position="84"/>
        <end position="230"/>
    </location>
</feature>
<keyword evidence="1" id="KW-0732">Signal</keyword>
<evidence type="ECO:0000256" key="1">
    <source>
        <dbReference type="ARBA" id="ARBA00022729"/>
    </source>
</evidence>
<feature type="compositionally biased region" description="Low complexity" evidence="2">
    <location>
        <begin position="215"/>
        <end position="227"/>
    </location>
</feature>
<gene>
    <name evidence="3" type="ORF">B5C07_12790</name>
</gene>
<dbReference type="AlphaFoldDB" id="A0AAX0QR95"/>
<organism evidence="3 4">
    <name type="scientific">Staphylococcus delphini</name>
    <dbReference type="NCBI Taxonomy" id="53344"/>
    <lineage>
        <taxon>Bacteria</taxon>
        <taxon>Bacillati</taxon>
        <taxon>Bacillota</taxon>
        <taxon>Bacilli</taxon>
        <taxon>Bacillales</taxon>
        <taxon>Staphylococcaceae</taxon>
        <taxon>Staphylococcus</taxon>
        <taxon>Staphylococcus intermedius group</taxon>
    </lineage>
</organism>
<evidence type="ECO:0000313" key="3">
    <source>
        <dbReference type="EMBL" id="PCF45943.1"/>
    </source>
</evidence>
<dbReference type="Proteomes" id="UP000217473">
    <property type="component" value="Unassembled WGS sequence"/>
</dbReference>
<dbReference type="InterPro" id="IPR022263">
    <property type="entry name" value="KxYKxGKxW"/>
</dbReference>
<feature type="region of interest" description="Disordered" evidence="2">
    <location>
        <begin position="570"/>
        <end position="645"/>
    </location>
</feature>
<dbReference type="NCBIfam" id="TIGR03715">
    <property type="entry name" value="KxYKxGKxW"/>
    <property type="match status" value="1"/>
</dbReference>